<dbReference type="Gene3D" id="2.150.10.10">
    <property type="entry name" value="Serralysin-like metalloprotease, C-terminal"/>
    <property type="match status" value="3"/>
</dbReference>
<dbReference type="PRINTS" id="PR01488">
    <property type="entry name" value="RTXTOXINA"/>
</dbReference>
<dbReference type="RefSeq" id="WP_110984469.1">
    <property type="nucleotide sequence ID" value="NZ_CAWNWM010000001.1"/>
</dbReference>
<dbReference type="SUPFAM" id="SSF69318">
    <property type="entry name" value="Integrin alpha N-terminal domain"/>
    <property type="match status" value="1"/>
</dbReference>
<dbReference type="PROSITE" id="PS00330">
    <property type="entry name" value="HEMOLYSIN_CALCIUM"/>
    <property type="match status" value="4"/>
</dbReference>
<dbReference type="InterPro" id="IPR018511">
    <property type="entry name" value="Hemolysin-typ_Ca-bd_CS"/>
</dbReference>
<dbReference type="InterPro" id="IPR003995">
    <property type="entry name" value="RTX_toxin_determinant-A"/>
</dbReference>
<dbReference type="Gene3D" id="2.130.10.130">
    <property type="entry name" value="Integrin alpha, N-terminal"/>
    <property type="match status" value="1"/>
</dbReference>
<organism evidence="10 11">
    <name type="scientific">Acaryochloris thomasi RCC1774</name>
    <dbReference type="NCBI Taxonomy" id="1764569"/>
    <lineage>
        <taxon>Bacteria</taxon>
        <taxon>Bacillati</taxon>
        <taxon>Cyanobacteriota</taxon>
        <taxon>Cyanophyceae</taxon>
        <taxon>Acaryochloridales</taxon>
        <taxon>Acaryochloridaceae</taxon>
        <taxon>Acaryochloris</taxon>
        <taxon>Acaryochloris thomasi</taxon>
    </lineage>
</organism>
<sequence>MPTFNEQTGTNNPFDGINVGSDSHPTFADIDDDGDLDLLIGDFSDGILNFFENTGSASSPSYVEQTGTNNPFDGISRSESTPTFADIDGDDDLDLVIGQSFGGLSFFENTGSATSPSYIEQTGTDNPFPSVGSNDSNSPFFADLDGDGDLDLVTGDGNGTINYVENTGSATSPSYIEQTGTNNPFDGFNVGFESQPVLADVDGDGDLDLVVGAGSGTINFFENTGSTTSPNYIEQTGTSNPFDGFNVGGESQPVLADVDGDGDLDLVVGNGPGTINFFENAGSPNGATPGPDRLSGTPDDDTLEGLDGRDRLNGRNGNDRIVGGNGSDTLLGEGGNDTLFGGSGIDLLFGGNGNDFLNGGNNNDTLQGQAGDDTLQGGSGNDILIGSTGSDLLQGGLDNDFLSGGSDNDTLVGQAGDDTLLGGNGLDRLIGTAGDDQLRGGFGNDTLNGGNDNDVLEGQAGSDRLIGGGGDDILVGGSSDDTLVGGVGSDTFRFGGGFNSLGTDTIIDLTSDDVMELSLSVFGLTGAIGDIIDMSEFASVSSLADAESSGASIAYNSNDGSLYFNANGAAAGFGTGGQFAQLNNTFDLQASQIELIA</sequence>
<keyword evidence="8" id="KW-0472">Membrane</keyword>
<dbReference type="AlphaFoldDB" id="A0A2W1K5Q5"/>
<feature type="region of interest" description="Disordered" evidence="9">
    <location>
        <begin position="360"/>
        <end position="380"/>
    </location>
</feature>
<dbReference type="GO" id="GO:0005576">
    <property type="term" value="C:extracellular region"/>
    <property type="evidence" value="ECO:0007669"/>
    <property type="project" value="UniProtKB-SubCell"/>
</dbReference>
<dbReference type="InterPro" id="IPR001343">
    <property type="entry name" value="Hemolysn_Ca-bd"/>
</dbReference>
<dbReference type="InterPro" id="IPR028994">
    <property type="entry name" value="Integrin_alpha_N"/>
</dbReference>
<feature type="region of interest" description="Disordered" evidence="9">
    <location>
        <begin position="1"/>
        <end position="20"/>
    </location>
</feature>
<keyword evidence="6" id="KW-0677">Repeat</keyword>
<protein>
    <submittedName>
        <fullName evidence="10">Hemolysin, chromosomal</fullName>
    </submittedName>
</protein>
<evidence type="ECO:0000256" key="3">
    <source>
        <dbReference type="ARBA" id="ARBA00022525"/>
    </source>
</evidence>
<evidence type="ECO:0000256" key="4">
    <source>
        <dbReference type="ARBA" id="ARBA00022656"/>
    </source>
</evidence>
<dbReference type="GO" id="GO:0005509">
    <property type="term" value="F:calcium ion binding"/>
    <property type="evidence" value="ECO:0007669"/>
    <property type="project" value="InterPro"/>
</dbReference>
<evidence type="ECO:0000256" key="5">
    <source>
        <dbReference type="ARBA" id="ARBA00022729"/>
    </source>
</evidence>
<proteinExistence type="predicted"/>
<feature type="compositionally biased region" description="Polar residues" evidence="9">
    <location>
        <begin position="1"/>
        <end position="13"/>
    </location>
</feature>
<gene>
    <name evidence="10" type="primary">hlyA_1</name>
    <name evidence="10" type="ORF">C1752_00504</name>
</gene>
<keyword evidence="5" id="KW-0732">Signal</keyword>
<evidence type="ECO:0000256" key="7">
    <source>
        <dbReference type="ARBA" id="ARBA00023026"/>
    </source>
</evidence>
<evidence type="ECO:0000313" key="10">
    <source>
        <dbReference type="EMBL" id="PZD75027.1"/>
    </source>
</evidence>
<dbReference type="Pfam" id="PF00353">
    <property type="entry name" value="HemolysinCabind"/>
    <property type="match status" value="5"/>
</dbReference>
<evidence type="ECO:0000256" key="2">
    <source>
        <dbReference type="ARBA" id="ARBA00004613"/>
    </source>
</evidence>
<evidence type="ECO:0000256" key="8">
    <source>
        <dbReference type="ARBA" id="ARBA00023136"/>
    </source>
</evidence>
<dbReference type="InterPro" id="IPR011049">
    <property type="entry name" value="Serralysin-like_metalloprot_C"/>
</dbReference>
<dbReference type="InterPro" id="IPR050557">
    <property type="entry name" value="RTX_toxin/Mannuronan_C5-epim"/>
</dbReference>
<dbReference type="PRINTS" id="PR00313">
    <property type="entry name" value="CABNDNGRPT"/>
</dbReference>
<reference evidence="10 11" key="1">
    <citation type="journal article" date="2018" name="Sci. Rep.">
        <title>A novel species of the marine cyanobacterium Acaryochloris with a unique pigment content and lifestyle.</title>
        <authorList>
            <person name="Partensky F."/>
            <person name="Six C."/>
            <person name="Ratin M."/>
            <person name="Garczarek L."/>
            <person name="Vaulot D."/>
            <person name="Probert I."/>
            <person name="Calteau A."/>
            <person name="Gourvil P."/>
            <person name="Marie D."/>
            <person name="Grebert T."/>
            <person name="Bouchier C."/>
            <person name="Le Panse S."/>
            <person name="Gachenot M."/>
            <person name="Rodriguez F."/>
            <person name="Garrido J.L."/>
        </authorList>
    </citation>
    <scope>NUCLEOTIDE SEQUENCE [LARGE SCALE GENOMIC DNA]</scope>
    <source>
        <strain evidence="10 11">RCC1774</strain>
    </source>
</reference>
<dbReference type="OrthoDB" id="465986at2"/>
<dbReference type="PANTHER" id="PTHR38340">
    <property type="entry name" value="S-LAYER PROTEIN"/>
    <property type="match status" value="1"/>
</dbReference>
<evidence type="ECO:0000313" key="11">
    <source>
        <dbReference type="Proteomes" id="UP000248857"/>
    </source>
</evidence>
<evidence type="ECO:0000256" key="9">
    <source>
        <dbReference type="SAM" id="MobiDB-lite"/>
    </source>
</evidence>
<comment type="subcellular location">
    <subcellularLocation>
        <location evidence="1">Membrane</location>
    </subcellularLocation>
    <subcellularLocation>
        <location evidence="2">Secreted</location>
    </subcellularLocation>
</comment>
<dbReference type="InterPro" id="IPR013517">
    <property type="entry name" value="FG-GAP"/>
</dbReference>
<keyword evidence="7" id="KW-0843">Virulence</keyword>
<accession>A0A2W1K5Q5</accession>
<dbReference type="GO" id="GO:0016020">
    <property type="term" value="C:membrane"/>
    <property type="evidence" value="ECO:0007669"/>
    <property type="project" value="UniProtKB-SubCell"/>
</dbReference>
<dbReference type="Pfam" id="PF13517">
    <property type="entry name" value="FG-GAP_3"/>
    <property type="match status" value="2"/>
</dbReference>
<dbReference type="Proteomes" id="UP000248857">
    <property type="component" value="Unassembled WGS sequence"/>
</dbReference>
<dbReference type="SUPFAM" id="SSF51120">
    <property type="entry name" value="beta-Roll"/>
    <property type="match status" value="2"/>
</dbReference>
<evidence type="ECO:0000256" key="1">
    <source>
        <dbReference type="ARBA" id="ARBA00004370"/>
    </source>
</evidence>
<name>A0A2W1K5Q5_9CYAN</name>
<feature type="region of interest" description="Disordered" evidence="9">
    <location>
        <begin position="279"/>
        <end position="329"/>
    </location>
</feature>
<dbReference type="EMBL" id="PQWO01000001">
    <property type="protein sequence ID" value="PZD75027.1"/>
    <property type="molecule type" value="Genomic_DNA"/>
</dbReference>
<keyword evidence="11" id="KW-1185">Reference proteome</keyword>
<keyword evidence="4" id="KW-0800">Toxin</keyword>
<evidence type="ECO:0000256" key="6">
    <source>
        <dbReference type="ARBA" id="ARBA00022737"/>
    </source>
</evidence>
<dbReference type="PANTHER" id="PTHR38340:SF1">
    <property type="entry name" value="S-LAYER PROTEIN"/>
    <property type="match status" value="1"/>
</dbReference>
<comment type="caution">
    <text evidence="10">The sequence shown here is derived from an EMBL/GenBank/DDBJ whole genome shotgun (WGS) entry which is preliminary data.</text>
</comment>
<dbReference type="GO" id="GO:0090729">
    <property type="term" value="F:toxin activity"/>
    <property type="evidence" value="ECO:0007669"/>
    <property type="project" value="UniProtKB-KW"/>
</dbReference>
<keyword evidence="3" id="KW-0964">Secreted</keyword>